<accession>A0A9D1XA31</accession>
<gene>
    <name evidence="7" type="ORF">H9977_10220</name>
</gene>
<evidence type="ECO:0000256" key="3">
    <source>
        <dbReference type="ARBA" id="ARBA00022630"/>
    </source>
</evidence>
<evidence type="ECO:0000313" key="8">
    <source>
        <dbReference type="Proteomes" id="UP000886740"/>
    </source>
</evidence>
<dbReference type="Pfam" id="PF14512">
    <property type="entry name" value="TM1586_NiRdase"/>
    <property type="match status" value="1"/>
</dbReference>
<dbReference type="EMBL" id="DXEL01000070">
    <property type="protein sequence ID" value="HIX75390.1"/>
    <property type="molecule type" value="Genomic_DNA"/>
</dbReference>
<sequence>MCKKLPIQIIETIKRRRSVRTYQDKALEPDVRGKLQSYMDSLENPFGQPVKKYMINKKVATEGERLGTYGLIKGANTFLGISVPDTDLAHVAAGYEFENLILEATALGLGTVWLAATFNREGFASAMGIPKDELFPAISPVGYPAAKRSLTESLMRTAMRSSTRKEWDTLFFLNDFRTPLTKEMAGDYAEPLEMVRLAPSDKNTQPWRVLKSGNSFHFYVARKSGISREEEIIKRVDAGIALSHFHQTALELGLKGHFRQVEQATVERPQNSCYIISWHAE</sequence>
<organism evidence="7 8">
    <name type="scientific">Candidatus Parabacteroides intestinipullorum</name>
    <dbReference type="NCBI Taxonomy" id="2838723"/>
    <lineage>
        <taxon>Bacteria</taxon>
        <taxon>Pseudomonadati</taxon>
        <taxon>Bacteroidota</taxon>
        <taxon>Bacteroidia</taxon>
        <taxon>Bacteroidales</taxon>
        <taxon>Tannerellaceae</taxon>
        <taxon>Parabacteroides</taxon>
    </lineage>
</organism>
<keyword evidence="5" id="KW-0560">Oxidoreductase</keyword>
<comment type="similarity">
    <text evidence="2">Belongs to the nitroreductase family.</text>
</comment>
<feature type="domain" description="Putative nitroreductase TM1586" evidence="6">
    <location>
        <begin position="9"/>
        <end position="249"/>
    </location>
</feature>
<protein>
    <submittedName>
        <fullName evidence="7">Nitroreductase family protein</fullName>
    </submittedName>
</protein>
<dbReference type="SUPFAM" id="SSF55469">
    <property type="entry name" value="FMN-dependent nitroreductase-like"/>
    <property type="match status" value="2"/>
</dbReference>
<reference evidence="7" key="2">
    <citation type="submission" date="2021-04" db="EMBL/GenBank/DDBJ databases">
        <authorList>
            <person name="Gilroy R."/>
        </authorList>
    </citation>
    <scope>NUCLEOTIDE SEQUENCE</scope>
    <source>
        <strain evidence="7">ChiGjej6B6-14162</strain>
    </source>
</reference>
<dbReference type="Gene3D" id="3.40.109.10">
    <property type="entry name" value="NADH Oxidase"/>
    <property type="match status" value="1"/>
</dbReference>
<dbReference type="PANTHER" id="PTHR43673">
    <property type="entry name" value="NAD(P)H NITROREDUCTASE YDGI-RELATED"/>
    <property type="match status" value="1"/>
</dbReference>
<dbReference type="PANTHER" id="PTHR43673:SF2">
    <property type="entry name" value="NITROREDUCTASE"/>
    <property type="match status" value="1"/>
</dbReference>
<name>A0A9D1XA31_9BACT</name>
<dbReference type="Gene3D" id="3.40.109.30">
    <property type="entry name" value="putative nitroreductase (tm1586), domain 2"/>
    <property type="match status" value="1"/>
</dbReference>
<evidence type="ECO:0000259" key="6">
    <source>
        <dbReference type="Pfam" id="PF14512"/>
    </source>
</evidence>
<evidence type="ECO:0000256" key="5">
    <source>
        <dbReference type="ARBA" id="ARBA00023002"/>
    </source>
</evidence>
<comment type="cofactor">
    <cofactor evidence="1">
        <name>FMN</name>
        <dbReference type="ChEBI" id="CHEBI:58210"/>
    </cofactor>
</comment>
<evidence type="ECO:0000256" key="2">
    <source>
        <dbReference type="ARBA" id="ARBA00007118"/>
    </source>
</evidence>
<dbReference type="InterPro" id="IPR029478">
    <property type="entry name" value="TM1586_NiRdase"/>
</dbReference>
<evidence type="ECO:0000313" key="7">
    <source>
        <dbReference type="EMBL" id="HIX75390.1"/>
    </source>
</evidence>
<keyword evidence="3" id="KW-0285">Flavoprotein</keyword>
<comment type="caution">
    <text evidence="7">The sequence shown here is derived from an EMBL/GenBank/DDBJ whole genome shotgun (WGS) entry which is preliminary data.</text>
</comment>
<dbReference type="GO" id="GO:0016491">
    <property type="term" value="F:oxidoreductase activity"/>
    <property type="evidence" value="ECO:0007669"/>
    <property type="project" value="UniProtKB-KW"/>
</dbReference>
<proteinExistence type="inferred from homology"/>
<keyword evidence="4" id="KW-0288">FMN</keyword>
<evidence type="ECO:0000256" key="1">
    <source>
        <dbReference type="ARBA" id="ARBA00001917"/>
    </source>
</evidence>
<dbReference type="Proteomes" id="UP000886740">
    <property type="component" value="Unassembled WGS sequence"/>
</dbReference>
<dbReference type="InterPro" id="IPR000415">
    <property type="entry name" value="Nitroreductase-like"/>
</dbReference>
<evidence type="ECO:0000256" key="4">
    <source>
        <dbReference type="ARBA" id="ARBA00022643"/>
    </source>
</evidence>
<dbReference type="AlphaFoldDB" id="A0A9D1XA31"/>
<reference evidence="7" key="1">
    <citation type="journal article" date="2021" name="PeerJ">
        <title>Extensive microbial diversity within the chicken gut microbiome revealed by metagenomics and culture.</title>
        <authorList>
            <person name="Gilroy R."/>
            <person name="Ravi A."/>
            <person name="Getino M."/>
            <person name="Pursley I."/>
            <person name="Horton D.L."/>
            <person name="Alikhan N.F."/>
            <person name="Baker D."/>
            <person name="Gharbi K."/>
            <person name="Hall N."/>
            <person name="Watson M."/>
            <person name="Adriaenssens E.M."/>
            <person name="Foster-Nyarko E."/>
            <person name="Jarju S."/>
            <person name="Secka A."/>
            <person name="Antonio M."/>
            <person name="Oren A."/>
            <person name="Chaudhuri R.R."/>
            <person name="La Ragione R."/>
            <person name="Hildebrand F."/>
            <person name="Pallen M.J."/>
        </authorList>
    </citation>
    <scope>NUCLEOTIDE SEQUENCE</scope>
    <source>
        <strain evidence="7">ChiGjej6B6-14162</strain>
    </source>
</reference>